<dbReference type="EMBL" id="OBEN01000014">
    <property type="protein sequence ID" value="SNZ16662.1"/>
    <property type="molecule type" value="Genomic_DNA"/>
</dbReference>
<dbReference type="AlphaFoldDB" id="A0A285P4K0"/>
<evidence type="ECO:0000313" key="3">
    <source>
        <dbReference type="Proteomes" id="UP000218627"/>
    </source>
</evidence>
<keyword evidence="1" id="KW-0812">Transmembrane</keyword>
<evidence type="ECO:0008006" key="4">
    <source>
        <dbReference type="Google" id="ProtNLM"/>
    </source>
</evidence>
<feature type="transmembrane region" description="Helical" evidence="1">
    <location>
        <begin position="80"/>
        <end position="97"/>
    </location>
</feature>
<name>A0A285P4K0_9AQUI</name>
<keyword evidence="1" id="KW-0472">Membrane</keyword>
<sequence length="200" mass="22281">MSMISRGLLALASLLLVLTYFFPLWRIQLVAPQYPEGLRMYIWVNKITGGTEFDLYNINLLNHYIGMKPIDPNAIPELKILPFVIGFLIAFGIVSSIAGKRLLLYAWVITFVVLAIIGFADFYKWEYDYGHNLDPNAPIKIPGLAYQPPIIGTKQLLNMTASSFPDVGGYIAVASLLLGILAVVLELRFSRFASVEVKPA</sequence>
<evidence type="ECO:0000256" key="1">
    <source>
        <dbReference type="SAM" id="Phobius"/>
    </source>
</evidence>
<feature type="transmembrane region" description="Helical" evidence="1">
    <location>
        <begin position="167"/>
        <end position="185"/>
    </location>
</feature>
<protein>
    <recommendedName>
        <fullName evidence="4">Copper chaperone NosL</fullName>
    </recommendedName>
</protein>
<accession>A0A285P4K0</accession>
<dbReference type="Proteomes" id="UP000218627">
    <property type="component" value="Unassembled WGS sequence"/>
</dbReference>
<evidence type="ECO:0000313" key="2">
    <source>
        <dbReference type="EMBL" id="SNZ16662.1"/>
    </source>
</evidence>
<feature type="transmembrane region" description="Helical" evidence="1">
    <location>
        <begin position="104"/>
        <end position="123"/>
    </location>
</feature>
<gene>
    <name evidence="2" type="ORF">SAMN06265353_1672</name>
</gene>
<keyword evidence="1" id="KW-1133">Transmembrane helix</keyword>
<proteinExistence type="predicted"/>
<reference evidence="3" key="1">
    <citation type="submission" date="2017-09" db="EMBL/GenBank/DDBJ databases">
        <authorList>
            <person name="Varghese N."/>
            <person name="Submissions S."/>
        </authorList>
    </citation>
    <scope>NUCLEOTIDE SEQUENCE [LARGE SCALE GENOMIC DNA]</scope>
    <source>
        <strain evidence="3">DSM 2913</strain>
    </source>
</reference>
<dbReference type="RefSeq" id="WP_096603386.1">
    <property type="nucleotide sequence ID" value="NZ_OBEN01000014.1"/>
</dbReference>
<organism evidence="2 3">
    <name type="scientific">Hydrogenobacter hydrogenophilus</name>
    <dbReference type="NCBI Taxonomy" id="35835"/>
    <lineage>
        <taxon>Bacteria</taxon>
        <taxon>Pseudomonadati</taxon>
        <taxon>Aquificota</taxon>
        <taxon>Aquificia</taxon>
        <taxon>Aquificales</taxon>
        <taxon>Aquificaceae</taxon>
        <taxon>Hydrogenobacter</taxon>
    </lineage>
</organism>
<keyword evidence="3" id="KW-1185">Reference proteome</keyword>
<dbReference type="OrthoDB" id="9809859at2"/>